<evidence type="ECO:0000313" key="3">
    <source>
        <dbReference type="Proteomes" id="UP000222296"/>
    </source>
</evidence>
<evidence type="ECO:0000313" key="2">
    <source>
        <dbReference type="EMBL" id="QHW12015.1"/>
    </source>
</evidence>
<dbReference type="AlphaFoldDB" id="A0AAP9IND5"/>
<feature type="compositionally biased region" description="Basic and acidic residues" evidence="1">
    <location>
        <begin position="59"/>
        <end position="68"/>
    </location>
</feature>
<geneLocation type="plasmid" evidence="3">
    <name>pat</name>
</geneLocation>
<gene>
    <name evidence="2" type="ORF">CG010_28095</name>
</gene>
<dbReference type="EMBL" id="CP042276">
    <property type="protein sequence ID" value="QHW12015.1"/>
    <property type="molecule type" value="Genomic_DNA"/>
</dbReference>
<evidence type="ECO:0000256" key="1">
    <source>
        <dbReference type="SAM" id="MobiDB-lite"/>
    </source>
</evidence>
<accession>A0AAP9IND5</accession>
<organism evidence="2 3">
    <name type="scientific">Agrobacterium tumefaciens</name>
    <dbReference type="NCBI Taxonomy" id="358"/>
    <lineage>
        <taxon>Bacteria</taxon>
        <taxon>Pseudomonadati</taxon>
        <taxon>Pseudomonadota</taxon>
        <taxon>Alphaproteobacteria</taxon>
        <taxon>Hyphomicrobiales</taxon>
        <taxon>Rhizobiaceae</taxon>
        <taxon>Rhizobium/Agrobacterium group</taxon>
        <taxon>Agrobacterium</taxon>
        <taxon>Agrobacterium tumefaciens complex</taxon>
    </lineage>
</organism>
<reference evidence="2 3" key="1">
    <citation type="journal article" date="2017" name="Genome Announc.">
        <title>Draft Genome Sequence of Agrobacterium tumefaciens Biovar 1 Strain 186, Isolated from Walnut.</title>
        <authorList>
            <person name="Poret-Peterson A.T."/>
            <person name="Bhatnagar S."/>
            <person name="McClean A.E."/>
            <person name="Kluepfel D.A."/>
        </authorList>
    </citation>
    <scope>NUCLEOTIDE SEQUENCE [LARGE SCALE GENOMIC DNA]</scope>
    <source>
        <strain evidence="2 3">186</strain>
    </source>
</reference>
<sequence>MEIYWSRPLKLIAEAHGLDAIRLARACDEYEIARPLAGHWQKLEHGKTVVKPPLTNGKFEPDDVPDLKARRRVKTKR</sequence>
<keyword evidence="2" id="KW-0614">Plasmid</keyword>
<feature type="region of interest" description="Disordered" evidence="1">
    <location>
        <begin position="51"/>
        <end position="77"/>
    </location>
</feature>
<proteinExistence type="predicted"/>
<dbReference type="RefSeq" id="WP_163118020.1">
    <property type="nucleotide sequence ID" value="NZ_CP042276.1"/>
</dbReference>
<dbReference type="Proteomes" id="UP000222296">
    <property type="component" value="Plasmid pAt"/>
</dbReference>
<name>A0AAP9IND5_AGRTU</name>
<protein>
    <submittedName>
        <fullName evidence="2">Uncharacterized protein</fullName>
    </submittedName>
</protein>